<dbReference type="RefSeq" id="WP_167223357.1">
    <property type="nucleotide sequence ID" value="NZ_JAAQPH010000005.1"/>
</dbReference>
<comment type="caution">
    <text evidence="1">The sequence shown here is derived from an EMBL/GenBank/DDBJ whole genome shotgun (WGS) entry which is preliminary data.</text>
</comment>
<gene>
    <name evidence="1" type="ORF">HBA54_08350</name>
</gene>
<dbReference type="Pfam" id="PF18728">
    <property type="entry name" value="HEPN_AbiV"/>
    <property type="match status" value="1"/>
</dbReference>
<evidence type="ECO:0000313" key="2">
    <source>
        <dbReference type="Proteomes" id="UP000761264"/>
    </source>
</evidence>
<reference evidence="1" key="1">
    <citation type="submission" date="2020-03" db="EMBL/GenBank/DDBJ databases">
        <title>Genome of Pelagibius litoralis DSM 21314T.</title>
        <authorList>
            <person name="Wang G."/>
        </authorList>
    </citation>
    <scope>NUCLEOTIDE SEQUENCE</scope>
    <source>
        <strain evidence="1">DSM 21314</strain>
    </source>
</reference>
<dbReference type="InterPro" id="IPR030987">
    <property type="entry name" value="AbiV"/>
</dbReference>
<dbReference type="AlphaFoldDB" id="A0A967EXA9"/>
<keyword evidence="2" id="KW-1185">Reference proteome</keyword>
<dbReference type="EMBL" id="JAAQPH010000005">
    <property type="protein sequence ID" value="NIA68600.1"/>
    <property type="molecule type" value="Genomic_DNA"/>
</dbReference>
<name>A0A967EXA9_9PROT</name>
<accession>A0A967EXA9</accession>
<proteinExistence type="predicted"/>
<protein>
    <submittedName>
        <fullName evidence="1">AbiV family abortive infection protein</fullName>
    </submittedName>
</protein>
<organism evidence="1 2">
    <name type="scientific">Pelagibius litoralis</name>
    <dbReference type="NCBI Taxonomy" id="374515"/>
    <lineage>
        <taxon>Bacteria</taxon>
        <taxon>Pseudomonadati</taxon>
        <taxon>Pseudomonadota</taxon>
        <taxon>Alphaproteobacteria</taxon>
        <taxon>Rhodospirillales</taxon>
        <taxon>Rhodovibrionaceae</taxon>
        <taxon>Pelagibius</taxon>
    </lineage>
</organism>
<dbReference type="Proteomes" id="UP000761264">
    <property type="component" value="Unassembled WGS sequence"/>
</dbReference>
<sequence length="533" mass="61701">MVRKTAKKPPKKRAVQIGAKDRKAMRECIVHARNLLNSARAVQGEGHPNIAYHLAALALEEVGRWELIALKAMSEHEPVPSTWMQKHMGNHVKKLFWCFFGAEFYGNKLTKEGLESMEVFARQVHANRLIGLYVEQTDDGVSVPAEAIDAREADTLIELADVRLEMAEARKLRVRLTADEIELQAWFLEATGDLEKRRMIMSDASLTKLAELKNALAWINWLKEQFDQAEREGRVAAEEELKRARLGKKGTGKDKWRIRVRIFTQSHLIRPKALTAWNKSTEWIKLSAVSGKKDQLDIDITLADSVPPQGVWWLGWGIARHFVTALNIGTMGFWWWRMPKQIDRYYERIDNLERKMEVTIERSPSLRIDWGENRVLTEGDLYTVSQCFAAMPAPADRDQHTPFNYYIGGLTFLSLNDVHWQCEKEAFGNFMESLKQMLAGRGAWQRDTPITPRLMAFLDQMFPEFDEREQYREIFDAYERKAVESATVTLKEVSFMKLFCDAYFLKEVRPTALKSLAEERAESMKRKKKNRKN</sequence>
<evidence type="ECO:0000313" key="1">
    <source>
        <dbReference type="EMBL" id="NIA68600.1"/>
    </source>
</evidence>
<dbReference type="NCBIfam" id="TIGR04498">
    <property type="entry name" value="AbiV_defense"/>
    <property type="match status" value="1"/>
</dbReference>